<dbReference type="Proteomes" id="UP001575105">
    <property type="component" value="Unassembled WGS sequence"/>
</dbReference>
<accession>A0ABV4U825</accession>
<keyword evidence="2" id="KW-0732">Signal</keyword>
<evidence type="ECO:0000313" key="4">
    <source>
        <dbReference type="Proteomes" id="UP001575105"/>
    </source>
</evidence>
<feature type="transmembrane region" description="Helical" evidence="1">
    <location>
        <begin position="379"/>
        <end position="398"/>
    </location>
</feature>
<comment type="caution">
    <text evidence="3">The sequence shown here is derived from an EMBL/GenBank/DDBJ whole genome shotgun (WGS) entry which is preliminary data.</text>
</comment>
<name>A0ABV4U825_9BACT</name>
<protein>
    <submittedName>
        <fullName evidence="3">Uncharacterized protein</fullName>
    </submittedName>
</protein>
<keyword evidence="4" id="KW-1185">Reference proteome</keyword>
<dbReference type="RefSeq" id="WP_425346363.1">
    <property type="nucleotide sequence ID" value="NZ_JBGUBD010000009.1"/>
</dbReference>
<evidence type="ECO:0000313" key="3">
    <source>
        <dbReference type="EMBL" id="MFA9479437.1"/>
    </source>
</evidence>
<feature type="transmembrane region" description="Helical" evidence="1">
    <location>
        <begin position="405"/>
        <end position="425"/>
    </location>
</feature>
<gene>
    <name evidence="3" type="ORF">ACERK3_14200</name>
</gene>
<feature type="signal peptide" evidence="2">
    <location>
        <begin position="1"/>
        <end position="26"/>
    </location>
</feature>
<dbReference type="Gene3D" id="3.40.50.880">
    <property type="match status" value="1"/>
</dbReference>
<dbReference type="EMBL" id="JBGUBD010000009">
    <property type="protein sequence ID" value="MFA9479437.1"/>
    <property type="molecule type" value="Genomic_DNA"/>
</dbReference>
<dbReference type="SUPFAM" id="SSF52317">
    <property type="entry name" value="Class I glutamine amidotransferase-like"/>
    <property type="match status" value="1"/>
</dbReference>
<dbReference type="InterPro" id="IPR029062">
    <property type="entry name" value="Class_I_gatase-like"/>
</dbReference>
<reference evidence="3 4" key="1">
    <citation type="submission" date="2024-08" db="EMBL/GenBank/DDBJ databases">
        <title>Whole-genome sequencing of halo(alkali)philic microorganisms from hypersaline lakes.</title>
        <authorList>
            <person name="Sorokin D.Y."/>
            <person name="Merkel A.Y."/>
            <person name="Messina E."/>
            <person name="Yakimov M."/>
        </authorList>
    </citation>
    <scope>NUCLEOTIDE SEQUENCE [LARGE SCALE GENOMIC DNA]</scope>
    <source>
        <strain evidence="3 4">AB-hyl4</strain>
    </source>
</reference>
<evidence type="ECO:0000256" key="1">
    <source>
        <dbReference type="SAM" id="Phobius"/>
    </source>
</evidence>
<keyword evidence="1" id="KW-0812">Transmembrane</keyword>
<keyword evidence="1" id="KW-0472">Membrane</keyword>
<proteinExistence type="predicted"/>
<feature type="chain" id="PRO_5046987442" evidence="2">
    <location>
        <begin position="27"/>
        <end position="806"/>
    </location>
</feature>
<organism evidence="3 4">
    <name type="scientific">Natronomicrosphaera hydrolytica</name>
    <dbReference type="NCBI Taxonomy" id="3242702"/>
    <lineage>
        <taxon>Bacteria</taxon>
        <taxon>Pseudomonadati</taxon>
        <taxon>Planctomycetota</taxon>
        <taxon>Phycisphaerae</taxon>
        <taxon>Phycisphaerales</taxon>
        <taxon>Phycisphaeraceae</taxon>
        <taxon>Natronomicrosphaera</taxon>
    </lineage>
</organism>
<sequence length="806" mass="86931">MRSMQPATFCLSLLAGVFSMLLVCTAAQGEVSDRLDMEGAGGMAGITVYSPDQWGLVRTTVANRGSEARSPLVVHALGERRHIQYAHRLWLPGNSRRTQLTPVLPLEGPRDDRAFALRTWMIEDADGRERSGPPSEGLLLAARGTFQMGVMLDRDDASAGDAAAALRAAAGHGVGASYLGDSAAPALPAAWDVLDAFVLGRTPDLNAAQVDAMRRWVFGGGRLWVMLDKVDPAFVERLLGDAWDVSVADRIWLDELSMEDVETGDVHEVIDEAGTQMLRVHAPGMRVTHEVAGYPAAAWQRVGRGKVMMTTAHAKAFIEPGVDEEGVEVKVAAAPLQSLTWFFDEHRHLAADENALVHETMDGQSRAQIGYSIISRTPVFAVLAVFTLALLGVGVMLLRRDRLEWIGVVGVVFAVATSAVLVGMGKMRQSDHAMTLAGADLVEPVRDQPYASVRGSFSVFRPDHAAGQVTFAGPGDAIAFPKDARRTSERVRIVWQGLDRWSFENLSLPAGAARNFSHDRVVTLDRPMSASARLTAEGLAGEVQGHGGATLSDALIAMPNGRLATRVSSDGRFASSLDDRLIGEQYVHAATLGTLSQTQMNRQQAFRQLLGSAEFPAQPTLLAWVDAQDLAVEMSADAVRRGQWLLALPLQIELPASGERVTVPAPMMTIRSYRGAPGVSGATVYDEQQGEWIYPISQPSTLFMRFEPPEGLDAIDVDGAVLSLNLHAPGWEYEVLRIHDGEVEVVYEGRNPGGRLSIELDADQSPAMNTDGAAAIGIRLSPIPGSDGGRGWSLQRMELSLRGVVR</sequence>
<keyword evidence="1" id="KW-1133">Transmembrane helix</keyword>
<evidence type="ECO:0000256" key="2">
    <source>
        <dbReference type="SAM" id="SignalP"/>
    </source>
</evidence>